<dbReference type="PANTHER" id="PTHR47943:SF8">
    <property type="entry name" value="CYTOCHROME P450"/>
    <property type="match status" value="1"/>
</dbReference>
<dbReference type="GO" id="GO:0016020">
    <property type="term" value="C:membrane"/>
    <property type="evidence" value="ECO:0007669"/>
    <property type="project" value="UniProtKB-SubCell"/>
</dbReference>
<keyword evidence="14" id="KW-1185">Reference proteome</keyword>
<dbReference type="EMBL" id="JARYMX010000001">
    <property type="protein sequence ID" value="KAJ9565289.1"/>
    <property type="molecule type" value="Genomic_DNA"/>
</dbReference>
<evidence type="ECO:0008006" key="15">
    <source>
        <dbReference type="Google" id="ProtNLM"/>
    </source>
</evidence>
<keyword evidence="6 11" id="KW-0560">Oxidoreductase</keyword>
<evidence type="ECO:0000256" key="12">
    <source>
        <dbReference type="SAM" id="Phobius"/>
    </source>
</evidence>
<reference evidence="13" key="1">
    <citation type="submission" date="2023-03" db="EMBL/GenBank/DDBJ databases">
        <title>Chromosome-scale reference genome and RAD-based genetic map of yellow starthistle (Centaurea solstitialis) reveal putative structural variation and QTLs associated with invader traits.</title>
        <authorList>
            <person name="Reatini B."/>
            <person name="Cang F.A."/>
            <person name="Jiang Q."/>
            <person name="Mckibben M.T.W."/>
            <person name="Barker M.S."/>
            <person name="Rieseberg L.H."/>
            <person name="Dlugosch K.M."/>
        </authorList>
    </citation>
    <scope>NUCLEOTIDE SEQUENCE</scope>
    <source>
        <strain evidence="13">CAN-66</strain>
        <tissue evidence="13">Leaf</tissue>
    </source>
</reference>
<keyword evidence="4 10" id="KW-0349">Heme</keyword>
<dbReference type="InterPro" id="IPR017972">
    <property type="entry name" value="Cyt_P450_CS"/>
</dbReference>
<keyword evidence="12" id="KW-0812">Transmembrane</keyword>
<evidence type="ECO:0000256" key="4">
    <source>
        <dbReference type="ARBA" id="ARBA00022617"/>
    </source>
</evidence>
<dbReference type="CDD" id="cd20655">
    <property type="entry name" value="CYP93"/>
    <property type="match status" value="1"/>
</dbReference>
<dbReference type="AlphaFoldDB" id="A0AA38TQY5"/>
<evidence type="ECO:0000256" key="9">
    <source>
        <dbReference type="ARBA" id="ARBA00023136"/>
    </source>
</evidence>
<dbReference type="Gene3D" id="1.10.630.10">
    <property type="entry name" value="Cytochrome P450"/>
    <property type="match status" value="1"/>
</dbReference>
<dbReference type="PANTHER" id="PTHR47943">
    <property type="entry name" value="CYTOCHROME P450 93A3-LIKE"/>
    <property type="match status" value="1"/>
</dbReference>
<sequence>MLCPCGSLLIHKSRHITSWVTIMQLPETLSSVAVIATGVLSSIFLLYVFLKKNQNNRLPPSPPSLPIIGHLHHLGPLIHQSFHHLSARYGPLIHLRLGSVPVVVASTPELARDFLKTNELAFSSRKHSLAIDHITYGVAFAFAPYGPYWKFIKKMSTTELLGNQNLGHFLPIRTKEVHELLHTLTEKAKRRESVNLTEEVLKLANNVICQMMMSIRCSGTNSEADEAKNLVREVTKIFGEFNVSDFIWFCKNIDLQGFKKRYQDTHRRYDALLEKIIFEREEKRRKEGKTEDGDKGKDFLDMLLDVLEDDKAEIKITRDHIKALILDFFTAATDTTAITLDWMLVELISNPKVLQIAREEIDHVVGNERLVQESDTPNLPYIHAIIKETLRLHPPIPMLIRKSIQDVTVQGYDIPAGTMLFVNIWSIGRNSEYWESPLEFKPHRFIEGDALKNPLDIKGQCFQLLPFGTGRRGCPGINLAMRELPVVIAGLIQCFEWNVDGKHVFNMDERPGLTAPRAADFVCIPSVRKNSPLIFTST</sequence>
<keyword evidence="12" id="KW-1133">Transmembrane helix</keyword>
<dbReference type="Pfam" id="PF00067">
    <property type="entry name" value="p450"/>
    <property type="match status" value="1"/>
</dbReference>
<evidence type="ECO:0000256" key="10">
    <source>
        <dbReference type="PIRSR" id="PIRSR602401-1"/>
    </source>
</evidence>
<evidence type="ECO:0000256" key="5">
    <source>
        <dbReference type="ARBA" id="ARBA00022723"/>
    </source>
</evidence>
<feature type="transmembrane region" description="Helical" evidence="12">
    <location>
        <begin position="29"/>
        <end position="50"/>
    </location>
</feature>
<keyword evidence="5 10" id="KW-0479">Metal-binding</keyword>
<dbReference type="InterPro" id="IPR002401">
    <property type="entry name" value="Cyt_P450_E_grp-I"/>
</dbReference>
<evidence type="ECO:0000256" key="3">
    <source>
        <dbReference type="ARBA" id="ARBA00010617"/>
    </source>
</evidence>
<dbReference type="PRINTS" id="PR00385">
    <property type="entry name" value="P450"/>
</dbReference>
<evidence type="ECO:0000256" key="11">
    <source>
        <dbReference type="RuleBase" id="RU000461"/>
    </source>
</evidence>
<feature type="binding site" description="axial binding residue" evidence="10">
    <location>
        <position position="474"/>
    </location>
    <ligand>
        <name>heme</name>
        <dbReference type="ChEBI" id="CHEBI:30413"/>
    </ligand>
    <ligandPart>
        <name>Fe</name>
        <dbReference type="ChEBI" id="CHEBI:18248"/>
    </ligandPart>
</feature>
<evidence type="ECO:0000256" key="7">
    <source>
        <dbReference type="ARBA" id="ARBA00023004"/>
    </source>
</evidence>
<comment type="caution">
    <text evidence="13">The sequence shown here is derived from an EMBL/GenBank/DDBJ whole genome shotgun (WGS) entry which is preliminary data.</text>
</comment>
<accession>A0AA38TQY5</accession>
<dbReference type="PRINTS" id="PR00463">
    <property type="entry name" value="EP450I"/>
</dbReference>
<comment type="similarity">
    <text evidence="3 11">Belongs to the cytochrome P450 family.</text>
</comment>
<dbReference type="FunFam" id="1.10.630.10:FF:000019">
    <property type="entry name" value="Cytochrome P450 family protein"/>
    <property type="match status" value="1"/>
</dbReference>
<dbReference type="GO" id="GO:0020037">
    <property type="term" value="F:heme binding"/>
    <property type="evidence" value="ECO:0007669"/>
    <property type="project" value="InterPro"/>
</dbReference>
<evidence type="ECO:0000256" key="1">
    <source>
        <dbReference type="ARBA" id="ARBA00001971"/>
    </source>
</evidence>
<evidence type="ECO:0000313" key="13">
    <source>
        <dbReference type="EMBL" id="KAJ9565289.1"/>
    </source>
</evidence>
<dbReference type="GO" id="GO:0005506">
    <property type="term" value="F:iron ion binding"/>
    <property type="evidence" value="ECO:0007669"/>
    <property type="project" value="InterPro"/>
</dbReference>
<comment type="subcellular location">
    <subcellularLocation>
        <location evidence="2">Membrane</location>
    </subcellularLocation>
</comment>
<protein>
    <recommendedName>
        <fullName evidence="15">Flavone synthase II</fullName>
    </recommendedName>
</protein>
<evidence type="ECO:0000256" key="2">
    <source>
        <dbReference type="ARBA" id="ARBA00004370"/>
    </source>
</evidence>
<dbReference type="Proteomes" id="UP001172457">
    <property type="component" value="Chromosome 1"/>
</dbReference>
<dbReference type="InterPro" id="IPR001128">
    <property type="entry name" value="Cyt_P450"/>
</dbReference>
<proteinExistence type="inferred from homology"/>
<evidence type="ECO:0000256" key="6">
    <source>
        <dbReference type="ARBA" id="ARBA00023002"/>
    </source>
</evidence>
<dbReference type="GO" id="GO:0016705">
    <property type="term" value="F:oxidoreductase activity, acting on paired donors, with incorporation or reduction of molecular oxygen"/>
    <property type="evidence" value="ECO:0007669"/>
    <property type="project" value="InterPro"/>
</dbReference>
<name>A0AA38TQY5_9ASTR</name>
<dbReference type="InterPro" id="IPR036396">
    <property type="entry name" value="Cyt_P450_sf"/>
</dbReference>
<dbReference type="SUPFAM" id="SSF48264">
    <property type="entry name" value="Cytochrome P450"/>
    <property type="match status" value="1"/>
</dbReference>
<dbReference type="GO" id="GO:0004497">
    <property type="term" value="F:monooxygenase activity"/>
    <property type="evidence" value="ECO:0007669"/>
    <property type="project" value="UniProtKB-KW"/>
</dbReference>
<organism evidence="13 14">
    <name type="scientific">Centaurea solstitialis</name>
    <name type="common">yellow star-thistle</name>
    <dbReference type="NCBI Taxonomy" id="347529"/>
    <lineage>
        <taxon>Eukaryota</taxon>
        <taxon>Viridiplantae</taxon>
        <taxon>Streptophyta</taxon>
        <taxon>Embryophyta</taxon>
        <taxon>Tracheophyta</taxon>
        <taxon>Spermatophyta</taxon>
        <taxon>Magnoliopsida</taxon>
        <taxon>eudicotyledons</taxon>
        <taxon>Gunneridae</taxon>
        <taxon>Pentapetalae</taxon>
        <taxon>asterids</taxon>
        <taxon>campanulids</taxon>
        <taxon>Asterales</taxon>
        <taxon>Asteraceae</taxon>
        <taxon>Carduoideae</taxon>
        <taxon>Cardueae</taxon>
        <taxon>Centaureinae</taxon>
        <taxon>Centaurea</taxon>
    </lineage>
</organism>
<keyword evidence="9 12" id="KW-0472">Membrane</keyword>
<evidence type="ECO:0000313" key="14">
    <source>
        <dbReference type="Proteomes" id="UP001172457"/>
    </source>
</evidence>
<dbReference type="PROSITE" id="PS00086">
    <property type="entry name" value="CYTOCHROME_P450"/>
    <property type="match status" value="1"/>
</dbReference>
<evidence type="ECO:0000256" key="8">
    <source>
        <dbReference type="ARBA" id="ARBA00023033"/>
    </source>
</evidence>
<comment type="cofactor">
    <cofactor evidence="1 10">
        <name>heme</name>
        <dbReference type="ChEBI" id="CHEBI:30413"/>
    </cofactor>
</comment>
<gene>
    <name evidence="13" type="ORF">OSB04_001255</name>
</gene>
<keyword evidence="8 11" id="KW-0503">Monooxygenase</keyword>
<keyword evidence="7 10" id="KW-0408">Iron</keyword>